<evidence type="ECO:0000259" key="3">
    <source>
        <dbReference type="Pfam" id="PF13084"/>
    </source>
</evidence>
<dbReference type="STRING" id="290397.Adeh_3491"/>
<name>Q2IFA0_ANADE</name>
<dbReference type="HOGENOM" id="CLU_039377_0_0_7"/>
<reference evidence="4 5" key="1">
    <citation type="submission" date="2006-01" db="EMBL/GenBank/DDBJ databases">
        <title>Complete sequence of Anaeromyxobacter dehalogenans 2CP-C.</title>
        <authorList>
            <consortium name="US DOE Joint Genome Institute"/>
            <person name="Copeland A."/>
            <person name="Lucas S."/>
            <person name="Lapidus A."/>
            <person name="Barry K."/>
            <person name="Detter J.C."/>
            <person name="Glavina T."/>
            <person name="Hammon N."/>
            <person name="Israni S."/>
            <person name="Pitluck S."/>
            <person name="Brettin T."/>
            <person name="Bruce D."/>
            <person name="Han C."/>
            <person name="Tapia R."/>
            <person name="Gilna P."/>
            <person name="Kiss H."/>
            <person name="Schmutz J."/>
            <person name="Larimer F."/>
            <person name="Land M."/>
            <person name="Kyrpides N."/>
            <person name="Anderson I."/>
            <person name="Sanford R.A."/>
            <person name="Ritalahti K.M."/>
            <person name="Thomas H.S."/>
            <person name="Kirby J.R."/>
            <person name="Zhulin I.B."/>
            <person name="Loeffler F.E."/>
            <person name="Richardson P."/>
        </authorList>
    </citation>
    <scope>NUCLEOTIDE SEQUENCE [LARGE SCALE GENOMIC DNA]</scope>
    <source>
        <strain evidence="4 5">2CP-C</strain>
    </source>
</reference>
<gene>
    <name evidence="4" type="ordered locus">Adeh_3491</name>
</gene>
<evidence type="ECO:0000256" key="2">
    <source>
        <dbReference type="SAM" id="SignalP"/>
    </source>
</evidence>
<dbReference type="eggNOG" id="ENOG502Z8RY">
    <property type="taxonomic scope" value="Bacteria"/>
</dbReference>
<dbReference type="AlphaFoldDB" id="Q2IFA0"/>
<evidence type="ECO:0000313" key="4">
    <source>
        <dbReference type="EMBL" id="ABC83257.1"/>
    </source>
</evidence>
<dbReference type="Pfam" id="PF13084">
    <property type="entry name" value="DUF3943"/>
    <property type="match status" value="1"/>
</dbReference>
<keyword evidence="2" id="KW-0732">Signal</keyword>
<protein>
    <recommendedName>
        <fullName evidence="3">DUF3943 domain-containing protein</fullName>
    </recommendedName>
</protein>
<evidence type="ECO:0000256" key="1">
    <source>
        <dbReference type="SAM" id="MobiDB-lite"/>
    </source>
</evidence>
<organism evidence="4 5">
    <name type="scientific">Anaeromyxobacter dehalogenans (strain 2CP-C)</name>
    <dbReference type="NCBI Taxonomy" id="290397"/>
    <lineage>
        <taxon>Bacteria</taxon>
        <taxon>Pseudomonadati</taxon>
        <taxon>Myxococcota</taxon>
        <taxon>Myxococcia</taxon>
        <taxon>Myxococcales</taxon>
        <taxon>Cystobacterineae</taxon>
        <taxon>Anaeromyxobacteraceae</taxon>
        <taxon>Anaeromyxobacter</taxon>
    </lineage>
</organism>
<dbReference type="OrthoDB" id="9808630at2"/>
<dbReference type="EMBL" id="CP000251">
    <property type="protein sequence ID" value="ABC83257.1"/>
    <property type="molecule type" value="Genomic_DNA"/>
</dbReference>
<feature type="signal peptide" evidence="2">
    <location>
        <begin position="1"/>
        <end position="26"/>
    </location>
</feature>
<feature type="domain" description="DUF3943" evidence="3">
    <location>
        <begin position="156"/>
        <end position="255"/>
    </location>
</feature>
<dbReference type="PROSITE" id="PS51257">
    <property type="entry name" value="PROKAR_LIPOPROTEIN"/>
    <property type="match status" value="1"/>
</dbReference>
<dbReference type="Proteomes" id="UP000001935">
    <property type="component" value="Chromosome"/>
</dbReference>
<dbReference type="InterPro" id="IPR025079">
    <property type="entry name" value="DUF3943"/>
</dbReference>
<feature type="chain" id="PRO_5004210288" description="DUF3943 domain-containing protein" evidence="2">
    <location>
        <begin position="27"/>
        <end position="529"/>
    </location>
</feature>
<evidence type="ECO:0000313" key="5">
    <source>
        <dbReference type="Proteomes" id="UP000001935"/>
    </source>
</evidence>
<proteinExistence type="predicted"/>
<accession>Q2IFA0</accession>
<feature type="region of interest" description="Disordered" evidence="1">
    <location>
        <begin position="77"/>
        <end position="102"/>
    </location>
</feature>
<sequence length="529" mass="54776">MQSRRHSVAAVLATLACLAAPLVAAAAEASAAAPPAVQGRAAGLKPSPPAPGRARGVAAAGVAGMAGAAPAREGFAPALPDLRIPPREDGPGVGTLPEDSWHDPLARRGSASRWTVPAVESLSVNLAMMGWNRWVGEAPWADISGDSIGRNLRSRWVLDDDQFWVNQFGHPYQGTWAFSAARSAGQGFWVSSAYAFAASGLWEIAGETERPSRNDQVTTTVAGMVLGEILGRFSDALRAEGGTWNGMAAAVLSPMGAVNRRLLGTTRPERASSSRWALAMGGATGDATGDRGTWGGGVGLDFAWGLPGDPDLALEKPFDHFVLEARYGFARDPDATVRARGLLAGRSFEAAPARGLYGLFLLFDFDTPQRFRVSTSALGAGASARADLGGGLALEGDLVGAAVILGAAGTVDRGDDGKGRDYRIGPGAQGLAGLDLVAGTRARLGVVARQYLIFGEGEVAGDERIAELGARGSLRVLGAHAVAVDVSRHLRHATADASGPVREAGWAFQVSWVIQGGVAPRAADWAVEL</sequence>
<dbReference type="RefSeq" id="WP_011422539.1">
    <property type="nucleotide sequence ID" value="NC_007760.1"/>
</dbReference>
<dbReference type="KEGG" id="ade:Adeh_3491"/>